<sequence>MKQLHDTTTKPAGKYSKSERPIKDKEGKTITEIQEQRNRWGEYPEELLKRQASLNPSDIESTHTDLPIDVTSSTIEEIWTTIRQIKSGRAAGSDNIPAEALKSDIKLTANMLHLLFTKI</sequence>
<evidence type="ECO:0000313" key="3">
    <source>
        <dbReference type="Proteomes" id="UP000279833"/>
    </source>
</evidence>
<proteinExistence type="predicted"/>
<dbReference type="AlphaFoldDB" id="A0A183JTG1"/>
<reference evidence="2 3" key="2">
    <citation type="submission" date="2018-11" db="EMBL/GenBank/DDBJ databases">
        <authorList>
            <consortium name="Pathogen Informatics"/>
        </authorList>
    </citation>
    <scope>NUCLEOTIDE SEQUENCE [LARGE SCALE GENOMIC DNA]</scope>
    <source>
        <strain evidence="2">Dakar</strain>
        <strain evidence="3">Dakar, Senegal</strain>
    </source>
</reference>
<organism evidence="4">
    <name type="scientific">Schistosoma curassoni</name>
    <dbReference type="NCBI Taxonomy" id="6186"/>
    <lineage>
        <taxon>Eukaryota</taxon>
        <taxon>Metazoa</taxon>
        <taxon>Spiralia</taxon>
        <taxon>Lophotrochozoa</taxon>
        <taxon>Platyhelminthes</taxon>
        <taxon>Trematoda</taxon>
        <taxon>Digenea</taxon>
        <taxon>Strigeidida</taxon>
        <taxon>Schistosomatoidea</taxon>
        <taxon>Schistosomatidae</taxon>
        <taxon>Schistosoma</taxon>
    </lineage>
</organism>
<evidence type="ECO:0000313" key="4">
    <source>
        <dbReference type="WBParaSite" id="SCUD_0000600101-mRNA-1"/>
    </source>
</evidence>
<keyword evidence="3" id="KW-1185">Reference proteome</keyword>
<accession>A0A183JTG1</accession>
<gene>
    <name evidence="2" type="ORF">SCUD_LOCUS6002</name>
</gene>
<name>A0A183JTG1_9TREM</name>
<reference evidence="4" key="1">
    <citation type="submission" date="2016-06" db="UniProtKB">
        <authorList>
            <consortium name="WormBaseParasite"/>
        </authorList>
    </citation>
    <scope>IDENTIFICATION</scope>
</reference>
<dbReference type="WBParaSite" id="SCUD_0000600101-mRNA-1">
    <property type="protein sequence ID" value="SCUD_0000600101-mRNA-1"/>
    <property type="gene ID" value="SCUD_0000600101"/>
</dbReference>
<protein>
    <submittedName>
        <fullName evidence="4">(d)CMP kinase</fullName>
    </submittedName>
</protein>
<feature type="compositionally biased region" description="Basic and acidic residues" evidence="1">
    <location>
        <begin position="16"/>
        <end position="29"/>
    </location>
</feature>
<dbReference type="Proteomes" id="UP000279833">
    <property type="component" value="Unassembled WGS sequence"/>
</dbReference>
<evidence type="ECO:0000313" key="2">
    <source>
        <dbReference type="EMBL" id="VDP00024.1"/>
    </source>
</evidence>
<evidence type="ECO:0000256" key="1">
    <source>
        <dbReference type="SAM" id="MobiDB-lite"/>
    </source>
</evidence>
<dbReference type="EMBL" id="UZAK01011440">
    <property type="protein sequence ID" value="VDP00024.1"/>
    <property type="molecule type" value="Genomic_DNA"/>
</dbReference>
<feature type="region of interest" description="Disordered" evidence="1">
    <location>
        <begin position="1"/>
        <end position="29"/>
    </location>
</feature>